<evidence type="ECO:0000259" key="1">
    <source>
        <dbReference type="PROSITE" id="PS50006"/>
    </source>
</evidence>
<organism evidence="2 3">
    <name type="scientific">Archangium gephyra</name>
    <dbReference type="NCBI Taxonomy" id="48"/>
    <lineage>
        <taxon>Bacteria</taxon>
        <taxon>Pseudomonadati</taxon>
        <taxon>Myxococcota</taxon>
        <taxon>Myxococcia</taxon>
        <taxon>Myxococcales</taxon>
        <taxon>Cystobacterineae</taxon>
        <taxon>Archangiaceae</taxon>
        <taxon>Archangium</taxon>
    </lineage>
</organism>
<name>A0A2W5SQG0_9BACT</name>
<reference evidence="2 3" key="1">
    <citation type="submission" date="2017-08" db="EMBL/GenBank/DDBJ databases">
        <title>Infants hospitalized years apart are colonized by the same room-sourced microbial strains.</title>
        <authorList>
            <person name="Brooks B."/>
            <person name="Olm M.R."/>
            <person name="Firek B.A."/>
            <person name="Baker R."/>
            <person name="Thomas B.C."/>
            <person name="Morowitz M.J."/>
            <person name="Banfield J.F."/>
        </authorList>
    </citation>
    <scope>NUCLEOTIDE SEQUENCE [LARGE SCALE GENOMIC DNA]</scope>
    <source>
        <strain evidence="2">S2_003_000_R2_14</strain>
    </source>
</reference>
<dbReference type="CDD" id="cd00060">
    <property type="entry name" value="FHA"/>
    <property type="match status" value="1"/>
</dbReference>
<dbReference type="InterPro" id="IPR050923">
    <property type="entry name" value="Cell_Proc_Reg/RNA_Proc"/>
</dbReference>
<evidence type="ECO:0000313" key="2">
    <source>
        <dbReference type="EMBL" id="PZR04930.1"/>
    </source>
</evidence>
<keyword evidence="2" id="KW-0547">Nucleotide-binding</keyword>
<sequence>MPVPLSQLAMKLFVKSHPDAPPGVPGLVWEAPPAANATEATPWDVTSAGQASSRPTSIDPLIFLVEKGTSTNNPFAMGVTVGRVESNDLVVDDGSVSRFHAWLQQDDRSGDWSLTDAESKNGTWVDGAQLSARQRVVLKDGATLKFGDVVMRFFLPEALKTFVGDRYKSKR</sequence>
<feature type="domain" description="FHA" evidence="1">
    <location>
        <begin position="79"/>
        <end position="130"/>
    </location>
</feature>
<dbReference type="EMBL" id="QFQP01000050">
    <property type="protein sequence ID" value="PZR04930.1"/>
    <property type="molecule type" value="Genomic_DNA"/>
</dbReference>
<dbReference type="InterPro" id="IPR008984">
    <property type="entry name" value="SMAD_FHA_dom_sf"/>
</dbReference>
<evidence type="ECO:0000313" key="3">
    <source>
        <dbReference type="Proteomes" id="UP000249061"/>
    </source>
</evidence>
<dbReference type="InterPro" id="IPR000253">
    <property type="entry name" value="FHA_dom"/>
</dbReference>
<dbReference type="SUPFAM" id="SSF49879">
    <property type="entry name" value="SMAD/FHA domain"/>
    <property type="match status" value="1"/>
</dbReference>
<dbReference type="PROSITE" id="PS50006">
    <property type="entry name" value="FHA_DOMAIN"/>
    <property type="match status" value="1"/>
</dbReference>
<dbReference type="Pfam" id="PF00498">
    <property type="entry name" value="FHA"/>
    <property type="match status" value="1"/>
</dbReference>
<dbReference type="Gene3D" id="2.60.200.20">
    <property type="match status" value="1"/>
</dbReference>
<comment type="caution">
    <text evidence="2">The sequence shown here is derived from an EMBL/GenBank/DDBJ whole genome shotgun (WGS) entry which is preliminary data.</text>
</comment>
<dbReference type="SMART" id="SM00240">
    <property type="entry name" value="FHA"/>
    <property type="match status" value="1"/>
</dbReference>
<dbReference type="Proteomes" id="UP000249061">
    <property type="component" value="Unassembled WGS sequence"/>
</dbReference>
<accession>A0A2W5SQG0</accession>
<dbReference type="GO" id="GO:0005524">
    <property type="term" value="F:ATP binding"/>
    <property type="evidence" value="ECO:0007669"/>
    <property type="project" value="UniProtKB-KW"/>
</dbReference>
<gene>
    <name evidence="2" type="ORF">DI536_33280</name>
</gene>
<proteinExistence type="predicted"/>
<dbReference type="PANTHER" id="PTHR23308">
    <property type="entry name" value="NUCLEAR INHIBITOR OF PROTEIN PHOSPHATASE-1"/>
    <property type="match status" value="1"/>
</dbReference>
<dbReference type="AlphaFoldDB" id="A0A2W5SQG0"/>
<protein>
    <submittedName>
        <fullName evidence="2">ABC transporter ATP-binding protein</fullName>
    </submittedName>
</protein>
<keyword evidence="2" id="KW-0067">ATP-binding</keyword>